<name>A0A543L2T1_9BURK</name>
<evidence type="ECO:0000313" key="6">
    <source>
        <dbReference type="Proteomes" id="UP000316993"/>
    </source>
</evidence>
<dbReference type="AlphaFoldDB" id="A0A543L2T1"/>
<evidence type="ECO:0000256" key="2">
    <source>
        <dbReference type="SAM" id="MobiDB-lite"/>
    </source>
</evidence>
<feature type="signal peptide" evidence="3">
    <location>
        <begin position="1"/>
        <end position="29"/>
    </location>
</feature>
<keyword evidence="1" id="KW-0175">Coiled coil</keyword>
<feature type="domain" description="DUF4124" evidence="4">
    <location>
        <begin position="20"/>
        <end position="71"/>
    </location>
</feature>
<reference evidence="5 6" key="1">
    <citation type="submission" date="2019-06" db="EMBL/GenBank/DDBJ databases">
        <title>Genomic Encyclopedia of Archaeal and Bacterial Type Strains, Phase II (KMG-II): from individual species to whole genera.</title>
        <authorList>
            <person name="Goeker M."/>
        </authorList>
    </citation>
    <scope>NUCLEOTIDE SEQUENCE [LARGE SCALE GENOMIC DNA]</scope>
    <source>
        <strain evidence="5 6">DSM 7270</strain>
    </source>
</reference>
<evidence type="ECO:0000256" key="1">
    <source>
        <dbReference type="SAM" id="Coils"/>
    </source>
</evidence>
<dbReference type="InterPro" id="IPR025392">
    <property type="entry name" value="DUF4124"/>
</dbReference>
<dbReference type="EMBL" id="VFPV01000003">
    <property type="protein sequence ID" value="TQN01639.1"/>
    <property type="molecule type" value="Genomic_DNA"/>
</dbReference>
<feature type="region of interest" description="Disordered" evidence="2">
    <location>
        <begin position="221"/>
        <end position="241"/>
    </location>
</feature>
<sequence>MTQPHRLITLWKPVALLAIAACSALPASGQVVRCTDPKTGQVTYTDGKCAAGTTGHEVEAKRSAEEIEQDRKAAERAIELKQQRLLAEKAAADLQAQRDAEQERVRAARAAATAPQPQDYARSAECARSRRNLELVSSTLSGNTYDQEPRLEAAQRQMDLDCLGPQGYAELERARATQPRIVVAPPRQPVYAPPVPQKPYLTHCGNFHCVDNTGARYPRAGPGRFPGNDGVCRSKRGQAPC</sequence>
<accession>A0A543L2T1</accession>
<evidence type="ECO:0000259" key="4">
    <source>
        <dbReference type="Pfam" id="PF13511"/>
    </source>
</evidence>
<gene>
    <name evidence="5" type="ORF">BDD18_3608</name>
</gene>
<protein>
    <submittedName>
        <fullName evidence="5">Uncharacterized protein DUF4124</fullName>
    </submittedName>
</protein>
<keyword evidence="3" id="KW-0732">Signal</keyword>
<feature type="chain" id="PRO_5022154099" evidence="3">
    <location>
        <begin position="30"/>
        <end position="241"/>
    </location>
</feature>
<evidence type="ECO:0000256" key="3">
    <source>
        <dbReference type="SAM" id="SignalP"/>
    </source>
</evidence>
<evidence type="ECO:0000313" key="5">
    <source>
        <dbReference type="EMBL" id="TQN01639.1"/>
    </source>
</evidence>
<dbReference type="Proteomes" id="UP000316993">
    <property type="component" value="Unassembled WGS sequence"/>
</dbReference>
<dbReference type="RefSeq" id="WP_142084882.1">
    <property type="nucleotide sequence ID" value="NZ_VFPV01000003.1"/>
</dbReference>
<proteinExistence type="predicted"/>
<organism evidence="5 6">
    <name type="scientific">Acidovorax temperans</name>
    <dbReference type="NCBI Taxonomy" id="80878"/>
    <lineage>
        <taxon>Bacteria</taxon>
        <taxon>Pseudomonadati</taxon>
        <taxon>Pseudomonadota</taxon>
        <taxon>Betaproteobacteria</taxon>
        <taxon>Burkholderiales</taxon>
        <taxon>Comamonadaceae</taxon>
        <taxon>Acidovorax</taxon>
    </lineage>
</organism>
<comment type="caution">
    <text evidence="5">The sequence shown here is derived from an EMBL/GenBank/DDBJ whole genome shotgun (WGS) entry which is preliminary data.</text>
</comment>
<feature type="coiled-coil region" evidence="1">
    <location>
        <begin position="57"/>
        <end position="111"/>
    </location>
</feature>
<dbReference type="Pfam" id="PF13511">
    <property type="entry name" value="DUF4124"/>
    <property type="match status" value="1"/>
</dbReference>